<name>A0A314XNQ0_PRUYE</name>
<keyword evidence="2" id="KW-1185">Reference proteome</keyword>
<evidence type="ECO:0000313" key="2">
    <source>
        <dbReference type="Proteomes" id="UP000250321"/>
    </source>
</evidence>
<organism evidence="1 2">
    <name type="scientific">Prunus yedoensis var. nudiflora</name>
    <dbReference type="NCBI Taxonomy" id="2094558"/>
    <lineage>
        <taxon>Eukaryota</taxon>
        <taxon>Viridiplantae</taxon>
        <taxon>Streptophyta</taxon>
        <taxon>Embryophyta</taxon>
        <taxon>Tracheophyta</taxon>
        <taxon>Spermatophyta</taxon>
        <taxon>Magnoliopsida</taxon>
        <taxon>eudicotyledons</taxon>
        <taxon>Gunneridae</taxon>
        <taxon>Pentapetalae</taxon>
        <taxon>rosids</taxon>
        <taxon>fabids</taxon>
        <taxon>Rosales</taxon>
        <taxon>Rosaceae</taxon>
        <taxon>Amygdaloideae</taxon>
        <taxon>Amygdaleae</taxon>
        <taxon>Prunus</taxon>
    </lineage>
</organism>
<gene>
    <name evidence="1" type="ORF">Pyn_31656</name>
</gene>
<reference evidence="1 2" key="1">
    <citation type="submission" date="2018-02" db="EMBL/GenBank/DDBJ databases">
        <title>Draft genome of wild Prunus yedoensis var. nudiflora.</title>
        <authorList>
            <person name="Baek S."/>
            <person name="Kim J.-H."/>
            <person name="Choi K."/>
            <person name="Kim G.-B."/>
            <person name="Cho A."/>
            <person name="Jang H."/>
            <person name="Shin C.-H."/>
            <person name="Yu H.-J."/>
            <person name="Mun J.-H."/>
        </authorList>
    </citation>
    <scope>NUCLEOTIDE SEQUENCE [LARGE SCALE GENOMIC DNA]</scope>
    <source>
        <strain evidence="2">cv. Jeju island</strain>
        <tissue evidence="1">Leaf</tissue>
    </source>
</reference>
<protein>
    <submittedName>
        <fullName evidence="1">Uncharacterized protein</fullName>
    </submittedName>
</protein>
<sequence length="88" mass="10099">MRRRRVQSQGQRGLGYARGVFLRLRASAGGRRKKVSRDLLRAERVLGTALVTPANLPPLVLWDFGFGHYILCVVENILVETSYKQRRF</sequence>
<comment type="caution">
    <text evidence="1">The sequence shown here is derived from an EMBL/GenBank/DDBJ whole genome shotgun (WGS) entry which is preliminary data.</text>
</comment>
<accession>A0A314XNQ0</accession>
<dbReference type="AlphaFoldDB" id="A0A314XNQ0"/>
<dbReference type="EMBL" id="PJQY01002394">
    <property type="protein sequence ID" value="PQP94026.1"/>
    <property type="molecule type" value="Genomic_DNA"/>
</dbReference>
<evidence type="ECO:0000313" key="1">
    <source>
        <dbReference type="EMBL" id="PQP94026.1"/>
    </source>
</evidence>
<proteinExistence type="predicted"/>
<dbReference type="Proteomes" id="UP000250321">
    <property type="component" value="Unassembled WGS sequence"/>
</dbReference>